<sequence>MERSIMTEMLAWSRKSKHKPLLITGVRQCGKTYICKEFGRRYFEDTAYFYFEGNHGLQSIFDYDLDPHRILSELGGLIYKKPIVPGKTLVIFDEIQACPRAVTSLKYFCELMPELHIICAGSLLGVSLQRDGISFPVGKVERLVMYPMSFAEFLLACGQEHLLSGADKYLPDKPLAEAYTEPLKKFLKYYYITGGMPEAVATWLETKNFDAVTQIQNNILHDYSADFAKYAPVNDVPKLQLIWQSVPQQLAKENNKFVFSHVKTGKRAADLEDALEWLHSAGLIHRLQLVSNPQLPLAFYAQSTYFKVYLSDVGLLRCQASLSPETILQENQLYNSFKGALTENYVLLELLKQNLEPYFWRSGNTAELDFLIANQETIIPIEAKAEIHTRAKSYQCFCKQYKPEIGFKISMKNIAVNDVVETVTYSLPLYLASFVKKIAFNKN</sequence>
<keyword evidence="3" id="KW-0067">ATP-binding</keyword>
<keyword evidence="3" id="KW-0547">Nucleotide-binding</keyword>
<evidence type="ECO:0000259" key="2">
    <source>
        <dbReference type="Pfam" id="PF13635"/>
    </source>
</evidence>
<dbReference type="Pfam" id="PF13173">
    <property type="entry name" value="AAA_14"/>
    <property type="match status" value="1"/>
</dbReference>
<reference evidence="3 4" key="1">
    <citation type="submission" date="2019-08" db="EMBL/GenBank/DDBJ databases">
        <title>In-depth cultivation of the pig gut microbiome towards novel bacterial diversity and tailored functional studies.</title>
        <authorList>
            <person name="Wylensek D."/>
            <person name="Hitch T.C.A."/>
            <person name="Clavel T."/>
        </authorList>
    </citation>
    <scope>NUCLEOTIDE SEQUENCE [LARGE SCALE GENOMIC DNA]</scope>
    <source>
        <strain evidence="3 4">WCA-693-APC-5D-A</strain>
    </source>
</reference>
<dbReference type="AlphaFoldDB" id="A0A6I2UIZ0"/>
<proteinExistence type="predicted"/>
<dbReference type="GeneID" id="96779487"/>
<feature type="domain" description="AAA" evidence="1">
    <location>
        <begin position="18"/>
        <end position="154"/>
    </location>
</feature>
<gene>
    <name evidence="3" type="ORF">FYJ84_11160</name>
</gene>
<dbReference type="InterPro" id="IPR027417">
    <property type="entry name" value="P-loop_NTPase"/>
</dbReference>
<dbReference type="EMBL" id="VUNR01000026">
    <property type="protein sequence ID" value="MSU09540.1"/>
    <property type="molecule type" value="Genomic_DNA"/>
</dbReference>
<dbReference type="Proteomes" id="UP000433181">
    <property type="component" value="Unassembled WGS sequence"/>
</dbReference>
<accession>A0A6I2UIZ0</accession>
<keyword evidence="4" id="KW-1185">Reference proteome</keyword>
<dbReference type="PANTHER" id="PTHR33295:SF7">
    <property type="entry name" value="ATPASE"/>
    <property type="match status" value="1"/>
</dbReference>
<comment type="caution">
    <text evidence="3">The sequence shown here is derived from an EMBL/GenBank/DDBJ whole genome shotgun (WGS) entry which is preliminary data.</text>
</comment>
<dbReference type="InterPro" id="IPR025420">
    <property type="entry name" value="DUF4143"/>
</dbReference>
<dbReference type="SUPFAM" id="SSF52540">
    <property type="entry name" value="P-loop containing nucleoside triphosphate hydrolases"/>
    <property type="match status" value="1"/>
</dbReference>
<dbReference type="GO" id="GO:0005524">
    <property type="term" value="F:ATP binding"/>
    <property type="evidence" value="ECO:0007669"/>
    <property type="project" value="UniProtKB-KW"/>
</dbReference>
<name>A0A6I2UIZ0_9FIRM</name>
<evidence type="ECO:0000259" key="1">
    <source>
        <dbReference type="Pfam" id="PF13173"/>
    </source>
</evidence>
<organism evidence="3 4">
    <name type="scientific">Anaerovibrio slackiae</name>
    <dbReference type="NCBI Taxonomy" id="2652309"/>
    <lineage>
        <taxon>Bacteria</taxon>
        <taxon>Bacillati</taxon>
        <taxon>Bacillota</taxon>
        <taxon>Negativicutes</taxon>
        <taxon>Selenomonadales</taxon>
        <taxon>Selenomonadaceae</taxon>
        <taxon>Anaerovibrio</taxon>
    </lineage>
</organism>
<evidence type="ECO:0000313" key="4">
    <source>
        <dbReference type="Proteomes" id="UP000433181"/>
    </source>
</evidence>
<feature type="domain" description="DUF4143" evidence="2">
    <location>
        <begin position="225"/>
        <end position="385"/>
    </location>
</feature>
<dbReference type="InterPro" id="IPR041682">
    <property type="entry name" value="AAA_14"/>
</dbReference>
<dbReference type="Pfam" id="PF13635">
    <property type="entry name" value="DUF4143"/>
    <property type="match status" value="1"/>
</dbReference>
<dbReference type="RefSeq" id="WP_154407710.1">
    <property type="nucleotide sequence ID" value="NZ_VUNR01000026.1"/>
</dbReference>
<evidence type="ECO:0000313" key="3">
    <source>
        <dbReference type="EMBL" id="MSU09540.1"/>
    </source>
</evidence>
<dbReference type="PANTHER" id="PTHR33295">
    <property type="entry name" value="ATPASE"/>
    <property type="match status" value="1"/>
</dbReference>
<protein>
    <submittedName>
        <fullName evidence="3">ATP-binding protein</fullName>
    </submittedName>
</protein>